<gene>
    <name evidence="4" type="ORF">HNQ67_001862</name>
</gene>
<name>A0A7W8HYP5_9CAUL</name>
<keyword evidence="1" id="KW-0694">RNA-binding</keyword>
<comment type="caution">
    <text evidence="4">The sequence shown here is derived from an EMBL/GenBank/DDBJ whole genome shotgun (WGS) entry which is preliminary data.</text>
</comment>
<evidence type="ECO:0000313" key="4">
    <source>
        <dbReference type="EMBL" id="MBB5292342.1"/>
    </source>
</evidence>
<dbReference type="InterPro" id="IPR002942">
    <property type="entry name" value="S4_RNA-bd"/>
</dbReference>
<dbReference type="Gene3D" id="3.10.290.10">
    <property type="entry name" value="RNA-binding S4 domain"/>
    <property type="match status" value="1"/>
</dbReference>
<protein>
    <submittedName>
        <fullName evidence="4">Ribosome-associated heat shock protein Hsp15</fullName>
    </submittedName>
</protein>
<reference evidence="4 5" key="1">
    <citation type="submission" date="2020-08" db="EMBL/GenBank/DDBJ databases">
        <title>Genomic Encyclopedia of Type Strains, Phase IV (KMG-IV): sequencing the most valuable type-strain genomes for metagenomic binning, comparative biology and taxonomic classification.</title>
        <authorList>
            <person name="Goeker M."/>
        </authorList>
    </citation>
    <scope>NUCLEOTIDE SEQUENCE [LARGE SCALE GENOMIC DNA]</scope>
    <source>
        <strain evidence="4 5">DSM 25335</strain>
    </source>
</reference>
<evidence type="ECO:0000256" key="1">
    <source>
        <dbReference type="PROSITE-ProRule" id="PRU00182"/>
    </source>
</evidence>
<dbReference type="AlphaFoldDB" id="A0A7W8HYP5"/>
<evidence type="ECO:0000313" key="5">
    <source>
        <dbReference type="Proteomes" id="UP000566663"/>
    </source>
</evidence>
<feature type="domain" description="RNA-binding S4" evidence="3">
    <location>
        <begin position="7"/>
        <end position="34"/>
    </location>
</feature>
<evidence type="ECO:0000259" key="3">
    <source>
        <dbReference type="Pfam" id="PF01479"/>
    </source>
</evidence>
<dbReference type="Proteomes" id="UP000566663">
    <property type="component" value="Unassembled WGS sequence"/>
</dbReference>
<organism evidence="4 5">
    <name type="scientific">Brevundimonas basaltis</name>
    <dbReference type="NCBI Taxonomy" id="472166"/>
    <lineage>
        <taxon>Bacteria</taxon>
        <taxon>Pseudomonadati</taxon>
        <taxon>Pseudomonadota</taxon>
        <taxon>Alphaproteobacteria</taxon>
        <taxon>Caulobacterales</taxon>
        <taxon>Caulobacteraceae</taxon>
        <taxon>Brevundimonas</taxon>
    </lineage>
</organism>
<dbReference type="CDD" id="cd00165">
    <property type="entry name" value="S4"/>
    <property type="match status" value="1"/>
</dbReference>
<keyword evidence="4" id="KW-0346">Stress response</keyword>
<dbReference type="PROSITE" id="PS50889">
    <property type="entry name" value="S4"/>
    <property type="match status" value="1"/>
</dbReference>
<dbReference type="EMBL" id="JACHFZ010000003">
    <property type="protein sequence ID" value="MBB5292342.1"/>
    <property type="molecule type" value="Genomic_DNA"/>
</dbReference>
<feature type="region of interest" description="Disordered" evidence="2">
    <location>
        <begin position="75"/>
        <end position="95"/>
    </location>
</feature>
<accession>A0A7W8HYP5</accession>
<proteinExistence type="predicted"/>
<dbReference type="InterPro" id="IPR036986">
    <property type="entry name" value="S4_RNA-bd_sf"/>
</dbReference>
<dbReference type="SUPFAM" id="SSF55174">
    <property type="entry name" value="Alpha-L RNA-binding motif"/>
    <property type="match status" value="1"/>
</dbReference>
<evidence type="ECO:0000256" key="2">
    <source>
        <dbReference type="SAM" id="MobiDB-lite"/>
    </source>
</evidence>
<keyword evidence="5" id="KW-1185">Reference proteome</keyword>
<dbReference type="GO" id="GO:0003723">
    <property type="term" value="F:RNA binding"/>
    <property type="evidence" value="ECO:0007669"/>
    <property type="project" value="UniProtKB-KW"/>
</dbReference>
<sequence>MNEAVCRIDVWLWRARFARTRSLAAALVERGAIRLTHNGMQTRLDKPSRSVHVGDGLVFALGGRLIDLTVRGLGSRRGPPEEARSLYALRDAGPG</sequence>
<dbReference type="RefSeq" id="WP_183254625.1">
    <property type="nucleotide sequence ID" value="NZ_BAAAFF010000002.1"/>
</dbReference>
<dbReference type="Pfam" id="PF01479">
    <property type="entry name" value="S4"/>
    <property type="match status" value="1"/>
</dbReference>